<dbReference type="PROSITE" id="PS00438">
    <property type="entry name" value="CATALASE_2"/>
    <property type="match status" value="1"/>
</dbReference>
<evidence type="ECO:0000256" key="6">
    <source>
        <dbReference type="ARBA" id="ARBA00022559"/>
    </source>
</evidence>
<evidence type="ECO:0000256" key="8">
    <source>
        <dbReference type="ARBA" id="ARBA00022723"/>
    </source>
</evidence>
<gene>
    <name evidence="16" type="ORF">EHQ52_19145</name>
</gene>
<feature type="domain" description="Catalase core" evidence="15">
    <location>
        <begin position="32"/>
        <end position="416"/>
    </location>
</feature>
<dbReference type="Gene3D" id="2.40.180.10">
    <property type="entry name" value="Catalase core domain"/>
    <property type="match status" value="1"/>
</dbReference>
<keyword evidence="11 14" id="KW-0376">Hydrogen peroxide</keyword>
<evidence type="ECO:0000256" key="7">
    <source>
        <dbReference type="ARBA" id="ARBA00022617"/>
    </source>
</evidence>
<dbReference type="PIRSF" id="PIRSF038928">
    <property type="entry name" value="Catalase_clade1-3"/>
    <property type="match status" value="1"/>
</dbReference>
<evidence type="ECO:0000256" key="3">
    <source>
        <dbReference type="ARBA" id="ARBA00005329"/>
    </source>
</evidence>
<dbReference type="GO" id="GO:0020037">
    <property type="term" value="F:heme binding"/>
    <property type="evidence" value="ECO:0007669"/>
    <property type="project" value="InterPro"/>
</dbReference>
<comment type="similarity">
    <text evidence="3 14">Belongs to the catalase family.</text>
</comment>
<evidence type="ECO:0000256" key="1">
    <source>
        <dbReference type="ARBA" id="ARBA00001971"/>
    </source>
</evidence>
<evidence type="ECO:0000259" key="15">
    <source>
        <dbReference type="SMART" id="SM01060"/>
    </source>
</evidence>
<dbReference type="GO" id="GO:0042744">
    <property type="term" value="P:hydrogen peroxide catabolic process"/>
    <property type="evidence" value="ECO:0007669"/>
    <property type="project" value="UniProtKB-KW"/>
</dbReference>
<dbReference type="CDD" id="cd08154">
    <property type="entry name" value="catalase_clade_1"/>
    <property type="match status" value="1"/>
</dbReference>
<dbReference type="InterPro" id="IPR011614">
    <property type="entry name" value="Catalase_core"/>
</dbReference>
<dbReference type="AlphaFoldDB" id="A0A4R9J2K4"/>
<comment type="catalytic activity">
    <reaction evidence="14">
        <text>2 H2O2 = O2 + 2 H2O</text>
        <dbReference type="Rhea" id="RHEA:20309"/>
        <dbReference type="ChEBI" id="CHEBI:15377"/>
        <dbReference type="ChEBI" id="CHEBI:15379"/>
        <dbReference type="ChEBI" id="CHEBI:16240"/>
        <dbReference type="EC" id="1.11.1.6"/>
    </reaction>
</comment>
<dbReference type="GO" id="GO:0005737">
    <property type="term" value="C:cytoplasm"/>
    <property type="evidence" value="ECO:0007669"/>
    <property type="project" value="TreeGrafter"/>
</dbReference>
<evidence type="ECO:0000256" key="2">
    <source>
        <dbReference type="ARBA" id="ARBA00002974"/>
    </source>
</evidence>
<evidence type="ECO:0000256" key="5">
    <source>
        <dbReference type="ARBA" id="ARBA00014132"/>
    </source>
</evidence>
<dbReference type="InterPro" id="IPR010582">
    <property type="entry name" value="Catalase_immune_responsive"/>
</dbReference>
<evidence type="ECO:0000313" key="17">
    <source>
        <dbReference type="Proteomes" id="UP000297871"/>
    </source>
</evidence>
<dbReference type="Proteomes" id="UP000297871">
    <property type="component" value="Unassembled WGS sequence"/>
</dbReference>
<feature type="active site" evidence="12">
    <location>
        <position position="79"/>
    </location>
</feature>
<organism evidence="16 17">
    <name type="scientific">Leptospira koniambonensis</name>
    <dbReference type="NCBI Taxonomy" id="2484950"/>
    <lineage>
        <taxon>Bacteria</taxon>
        <taxon>Pseudomonadati</taxon>
        <taxon>Spirochaetota</taxon>
        <taxon>Spirochaetia</taxon>
        <taxon>Leptospirales</taxon>
        <taxon>Leptospiraceae</taxon>
        <taxon>Leptospira</taxon>
    </lineage>
</organism>
<keyword evidence="17" id="KW-1185">Reference proteome</keyword>
<evidence type="ECO:0000256" key="4">
    <source>
        <dbReference type="ARBA" id="ARBA00012314"/>
    </source>
</evidence>
<dbReference type="EC" id="1.11.1.6" evidence="4 14"/>
<evidence type="ECO:0000256" key="10">
    <source>
        <dbReference type="ARBA" id="ARBA00023004"/>
    </source>
</evidence>
<keyword evidence="10 13" id="KW-0408">Iron</keyword>
<evidence type="ECO:0000256" key="14">
    <source>
        <dbReference type="RuleBase" id="RU000498"/>
    </source>
</evidence>
<dbReference type="SUPFAM" id="SSF56634">
    <property type="entry name" value="Heme-dependent catalase-like"/>
    <property type="match status" value="1"/>
</dbReference>
<dbReference type="PANTHER" id="PTHR11465:SF23">
    <property type="entry name" value="CATALASE-2"/>
    <property type="match status" value="1"/>
</dbReference>
<dbReference type="EMBL" id="RQFY01000012">
    <property type="protein sequence ID" value="TGL28383.1"/>
    <property type="molecule type" value="Genomic_DNA"/>
</dbReference>
<evidence type="ECO:0000313" key="16">
    <source>
        <dbReference type="EMBL" id="TGL28383.1"/>
    </source>
</evidence>
<dbReference type="InterPro" id="IPR024708">
    <property type="entry name" value="Catalase_AS"/>
</dbReference>
<evidence type="ECO:0000256" key="12">
    <source>
        <dbReference type="PIRSR" id="PIRSR038928-1"/>
    </source>
</evidence>
<feature type="binding site" description="axial binding residue" evidence="13">
    <location>
        <position position="363"/>
    </location>
    <ligand>
        <name>heme</name>
        <dbReference type="ChEBI" id="CHEBI:30413"/>
    </ligand>
    <ligandPart>
        <name>Fe</name>
        <dbReference type="ChEBI" id="CHEBI:18248"/>
    </ligandPart>
</feature>
<dbReference type="GO" id="GO:0004096">
    <property type="term" value="F:catalase activity"/>
    <property type="evidence" value="ECO:0007669"/>
    <property type="project" value="UniProtKB-EC"/>
</dbReference>
<feature type="active site" evidence="12">
    <location>
        <position position="152"/>
    </location>
</feature>
<keyword evidence="6 14" id="KW-0575">Peroxidase</keyword>
<accession>A0A4R9J2K4</accession>
<dbReference type="InterPro" id="IPR020835">
    <property type="entry name" value="Catalase_sf"/>
</dbReference>
<evidence type="ECO:0000256" key="9">
    <source>
        <dbReference type="ARBA" id="ARBA00023002"/>
    </source>
</evidence>
<dbReference type="GO" id="GO:0046872">
    <property type="term" value="F:metal ion binding"/>
    <property type="evidence" value="ECO:0007669"/>
    <property type="project" value="UniProtKB-KW"/>
</dbReference>
<keyword evidence="9 14" id="KW-0560">Oxidoreductase</keyword>
<protein>
    <recommendedName>
        <fullName evidence="5 14">Catalase</fullName>
        <ecNumber evidence="4 14">1.11.1.6</ecNumber>
    </recommendedName>
</protein>
<comment type="caution">
    <text evidence="16">The sequence shown here is derived from an EMBL/GenBank/DDBJ whole genome shotgun (WGS) entry which is preliminary data.</text>
</comment>
<dbReference type="InterPro" id="IPR024711">
    <property type="entry name" value="Catalase_clade1/3"/>
</dbReference>
<keyword evidence="8 13" id="KW-0479">Metal-binding</keyword>
<dbReference type="SMART" id="SM01060">
    <property type="entry name" value="Catalase"/>
    <property type="match status" value="1"/>
</dbReference>
<dbReference type="PRINTS" id="PR00067">
    <property type="entry name" value="CATALASE"/>
</dbReference>
<comment type="function">
    <text evidence="2">Decomposes hydrogen peroxide into water and oxygen; serves to protect cells from the toxic effects of hydrogen peroxide.</text>
</comment>
<keyword evidence="7 13" id="KW-0349">Heme</keyword>
<evidence type="ECO:0000256" key="13">
    <source>
        <dbReference type="PIRSR" id="PIRSR038928-2"/>
    </source>
</evidence>
<reference evidence="16" key="1">
    <citation type="journal article" date="2019" name="PLoS Negl. Trop. Dis.">
        <title>Revisiting the worldwide diversity of Leptospira species in the environment.</title>
        <authorList>
            <person name="Vincent A.T."/>
            <person name="Schiettekatte O."/>
            <person name="Bourhy P."/>
            <person name="Veyrier F.J."/>
            <person name="Picardeau M."/>
        </authorList>
    </citation>
    <scope>NUCLEOTIDE SEQUENCE [LARGE SCALE GENOMIC DNA]</scope>
    <source>
        <strain evidence="16">201800265</strain>
    </source>
</reference>
<dbReference type="Pfam" id="PF00199">
    <property type="entry name" value="Catalase"/>
    <property type="match status" value="1"/>
</dbReference>
<dbReference type="PROSITE" id="PS51402">
    <property type="entry name" value="CATALASE_3"/>
    <property type="match status" value="1"/>
</dbReference>
<dbReference type="GO" id="GO:0042542">
    <property type="term" value="P:response to hydrogen peroxide"/>
    <property type="evidence" value="ECO:0007669"/>
    <property type="project" value="TreeGrafter"/>
</dbReference>
<evidence type="ECO:0000256" key="11">
    <source>
        <dbReference type="ARBA" id="ARBA00023324"/>
    </source>
</evidence>
<comment type="cofactor">
    <cofactor evidence="1 13">
        <name>heme</name>
        <dbReference type="ChEBI" id="CHEBI:30413"/>
    </cofactor>
</comment>
<dbReference type="PANTHER" id="PTHR11465">
    <property type="entry name" value="CATALASE"/>
    <property type="match status" value="1"/>
</dbReference>
<dbReference type="Pfam" id="PF06628">
    <property type="entry name" value="Catalase-rel"/>
    <property type="match status" value="1"/>
</dbReference>
<dbReference type="InterPro" id="IPR018028">
    <property type="entry name" value="Catalase"/>
</dbReference>
<proteinExistence type="inferred from homology"/>
<dbReference type="PROSITE" id="PS00437">
    <property type="entry name" value="CATALASE_1"/>
    <property type="match status" value="1"/>
</dbReference>
<name>A0A4R9J2K4_9LEPT</name>
<dbReference type="InterPro" id="IPR002226">
    <property type="entry name" value="Catalase_haem_BS"/>
</dbReference>
<sequence>MSRGRNMNIKMISTFLFLGAIFSHSLNGETLTRENGAPVGDNQNSQTAGEAGPVLLQDSHLIEKLARFDRERIPERVVHARGTGAYGTFTSYGDQSELTKAVLFSKKGKQTKVFVRFSSVVHPSGSPETLRDPRGFATKFYTEQGNWDLVGNNLPVFFIRDAMKFPDMVHSLKPSPVTNLQDPNRFFDFFAHVPESTNMLTYLYSDLGTPATYREMDGNGVHAFKFVNSSGKVSYIKFHWKSLQGIKTLNSDESAKVQSQEFSHMTKDLYDSIKKGNYPSWELEAQILDPEKLNDFDFNPLDATKEWIRIPNLKIVTLGKMTLNQVPENFFEHTEQSGFAPSNLVPGIEPSEDRLLQGRLFSYADTQRYRLGVNGIQLPVNRPISVVSSHGQDGALKFSEGKGNINYQPNSYQGGQSRSGGIYSEESSYKLSNFKLSGATQQAMIRKTLNFKQAGEVYRSYSEKEKSTLIKNFSGDLKAVQNPKIKTKIIAHTYAADPEYGERLAKEVGIDLKEVKKIAGELE</sequence>
<dbReference type="OrthoDB" id="9760293at2"/>